<gene>
    <name evidence="2" type="ORF">SAMN05443287_105235</name>
</gene>
<organism evidence="2 3">
    <name type="scientific">Micromonospora phaseoli</name>
    <dbReference type="NCBI Taxonomy" id="1144548"/>
    <lineage>
        <taxon>Bacteria</taxon>
        <taxon>Bacillati</taxon>
        <taxon>Actinomycetota</taxon>
        <taxon>Actinomycetes</taxon>
        <taxon>Micromonosporales</taxon>
        <taxon>Micromonosporaceae</taxon>
        <taxon>Micromonospora</taxon>
    </lineage>
</organism>
<keyword evidence="1" id="KW-0812">Transmembrane</keyword>
<feature type="transmembrane region" description="Helical" evidence="1">
    <location>
        <begin position="38"/>
        <end position="59"/>
    </location>
</feature>
<dbReference type="Proteomes" id="UP000198707">
    <property type="component" value="Unassembled WGS sequence"/>
</dbReference>
<dbReference type="STRING" id="1144548.SAMN05443287_105235"/>
<evidence type="ECO:0000313" key="2">
    <source>
        <dbReference type="EMBL" id="SEJ55657.1"/>
    </source>
</evidence>
<protein>
    <submittedName>
        <fullName evidence="2">Uncharacterized protein</fullName>
    </submittedName>
</protein>
<keyword evidence="1" id="KW-1133">Transmembrane helix</keyword>
<evidence type="ECO:0000313" key="3">
    <source>
        <dbReference type="Proteomes" id="UP000198707"/>
    </source>
</evidence>
<reference evidence="3" key="1">
    <citation type="submission" date="2016-10" db="EMBL/GenBank/DDBJ databases">
        <authorList>
            <person name="Varghese N."/>
            <person name="Submissions S."/>
        </authorList>
    </citation>
    <scope>NUCLEOTIDE SEQUENCE [LARGE SCALE GENOMIC DNA]</scope>
    <source>
        <strain evidence="3">CGMCC 4.7038</strain>
    </source>
</reference>
<dbReference type="OrthoDB" id="3402398at2"/>
<sequence>MPDEDLRVMELLQRDLQGVRWLEAAEIRAVARRRSRMGMALVFLAVLSTSVVAVAAMPAREGVAPAGRSTVSPTPREEIAPEALLHPEDMPTNVGAPTTDTGVGEPIELDPAWTRCLEEKRIKPLWETSRYVRSQSLTQDPPAWVADGTDARWSKSISLHQKVYRISPELERTFFAGIERRITPCLAWESVEVGQIEMKEWADFWAVQRWEVTAEGFAGDESVLIRHTTGETRRDDANGEVVARPMEPETIAVVRVGDLVTVFRLSNWGGDVELRHLATVAAKRMCLAANPPC</sequence>
<keyword evidence="1" id="KW-0472">Membrane</keyword>
<evidence type="ECO:0000256" key="1">
    <source>
        <dbReference type="SAM" id="Phobius"/>
    </source>
</evidence>
<dbReference type="EMBL" id="FNYV01000005">
    <property type="protein sequence ID" value="SEJ55657.1"/>
    <property type="molecule type" value="Genomic_DNA"/>
</dbReference>
<keyword evidence="3" id="KW-1185">Reference proteome</keyword>
<proteinExistence type="predicted"/>
<dbReference type="RefSeq" id="WP_092380650.1">
    <property type="nucleotide sequence ID" value="NZ_BOPI01000007.1"/>
</dbReference>
<dbReference type="AlphaFoldDB" id="A0A1H6ZVN1"/>
<name>A0A1H6ZVN1_9ACTN</name>
<accession>A0A1H6ZVN1</accession>